<dbReference type="NCBIfam" id="NF006118">
    <property type="entry name" value="PRK08264.1-4"/>
    <property type="match status" value="1"/>
</dbReference>
<keyword evidence="5" id="KW-1185">Reference proteome</keyword>
<dbReference type="Pfam" id="PF00106">
    <property type="entry name" value="adh_short"/>
    <property type="match status" value="1"/>
</dbReference>
<protein>
    <submittedName>
        <fullName evidence="4">Short-chain dehydrogenase</fullName>
    </submittedName>
</protein>
<dbReference type="PANTHER" id="PTHR44169">
    <property type="entry name" value="NADPH-DEPENDENT 1-ACYLDIHYDROXYACETONE PHOSPHATE REDUCTASE"/>
    <property type="match status" value="1"/>
</dbReference>
<dbReference type="EMBL" id="JXBL01000001">
    <property type="protein sequence ID" value="KIE43446.1"/>
    <property type="molecule type" value="Genomic_DNA"/>
</dbReference>
<dbReference type="Proteomes" id="UP000031433">
    <property type="component" value="Unassembled WGS sequence"/>
</dbReference>
<dbReference type="InterPro" id="IPR036291">
    <property type="entry name" value="NAD(P)-bd_dom_sf"/>
</dbReference>
<dbReference type="Gene3D" id="3.40.50.720">
    <property type="entry name" value="NAD(P)-binding Rossmann-like Domain"/>
    <property type="match status" value="1"/>
</dbReference>
<keyword evidence="2" id="KW-0560">Oxidoreductase</keyword>
<sequence>MDIKGKTVMVTGANGGIGGALVRALLGEGVAKVYAAARSTDTVADLVQGGDGRVVALQLDVTQSASVRGAAEQCRDVDLVMNNAGINRCVGFMGSSAMEDARLEMEVNYFGTLAMCREFAPVLASRGGGAIVNVCSIIGLVNLPVNGTYCASKAAGHSLLQGLRAELAPRGIRVIGVYPGPVDTKMTAGQEMPKATPDEVAAAILAGVEMGDEYIFPDPMSRHVHAMLEKDPRQVERDFGAMVGG</sequence>
<dbReference type="InterPro" id="IPR002347">
    <property type="entry name" value="SDR_fam"/>
</dbReference>
<organism evidence="4 5">
    <name type="scientific">Geobacter soli</name>
    <dbReference type="NCBI Taxonomy" id="1510391"/>
    <lineage>
        <taxon>Bacteria</taxon>
        <taxon>Pseudomonadati</taxon>
        <taxon>Thermodesulfobacteriota</taxon>
        <taxon>Desulfuromonadia</taxon>
        <taxon>Geobacterales</taxon>
        <taxon>Geobacteraceae</taxon>
        <taxon>Geobacter</taxon>
    </lineage>
</organism>
<dbReference type="PRINTS" id="PR00080">
    <property type="entry name" value="SDRFAMILY"/>
</dbReference>
<dbReference type="InterPro" id="IPR020904">
    <property type="entry name" value="Sc_DH/Rdtase_CS"/>
</dbReference>
<evidence type="ECO:0000256" key="1">
    <source>
        <dbReference type="ARBA" id="ARBA00006484"/>
    </source>
</evidence>
<dbReference type="GO" id="GO:0016491">
    <property type="term" value="F:oxidoreductase activity"/>
    <property type="evidence" value="ECO:0007669"/>
    <property type="project" value="UniProtKB-KW"/>
</dbReference>
<evidence type="ECO:0000313" key="4">
    <source>
        <dbReference type="EMBL" id="KIE43446.1"/>
    </source>
</evidence>
<reference evidence="4 5" key="1">
    <citation type="submission" date="2015-01" db="EMBL/GenBank/DDBJ databases">
        <title>Genome sequence of the anaerobic bacterium Geobacter soli GSS01, a dissimilatory Fe(III) reducer from soil.</title>
        <authorList>
            <person name="Yang G."/>
            <person name="Zhou S."/>
        </authorList>
    </citation>
    <scope>NUCLEOTIDE SEQUENCE [LARGE SCALE GENOMIC DNA]</scope>
    <source>
        <strain evidence="4 5">GSS01</strain>
    </source>
</reference>
<dbReference type="PANTHER" id="PTHR44169:SF6">
    <property type="entry name" value="NADPH-DEPENDENT 1-ACYLDIHYDROXYACETONE PHOSPHATE REDUCTASE"/>
    <property type="match status" value="1"/>
</dbReference>
<comment type="similarity">
    <text evidence="1 3">Belongs to the short-chain dehydrogenases/reductases (SDR) family.</text>
</comment>
<name>A0A0C1QZ25_9BACT</name>
<evidence type="ECO:0000313" key="5">
    <source>
        <dbReference type="Proteomes" id="UP000031433"/>
    </source>
</evidence>
<proteinExistence type="inferred from homology"/>
<dbReference type="RefSeq" id="WP_039646924.1">
    <property type="nucleotide sequence ID" value="NZ_JXBL01000001.1"/>
</dbReference>
<comment type="caution">
    <text evidence="4">The sequence shown here is derived from an EMBL/GenBank/DDBJ whole genome shotgun (WGS) entry which is preliminary data.</text>
</comment>
<dbReference type="SUPFAM" id="SSF51735">
    <property type="entry name" value="NAD(P)-binding Rossmann-fold domains"/>
    <property type="match status" value="1"/>
</dbReference>
<dbReference type="AlphaFoldDB" id="A0A0C1QZ25"/>
<dbReference type="PROSITE" id="PS00061">
    <property type="entry name" value="ADH_SHORT"/>
    <property type="match status" value="1"/>
</dbReference>
<evidence type="ECO:0000256" key="2">
    <source>
        <dbReference type="ARBA" id="ARBA00023002"/>
    </source>
</evidence>
<evidence type="ECO:0000256" key="3">
    <source>
        <dbReference type="RuleBase" id="RU000363"/>
    </source>
</evidence>
<gene>
    <name evidence="4" type="ORF">SE37_12800</name>
</gene>
<dbReference type="PRINTS" id="PR00081">
    <property type="entry name" value="GDHRDH"/>
</dbReference>
<accession>A0A0C1QZ25</accession>